<dbReference type="InterPro" id="IPR032675">
    <property type="entry name" value="LRR_dom_sf"/>
</dbReference>
<keyword evidence="4" id="KW-0472">Membrane</keyword>
<organism evidence="5 6">
    <name type="scientific">Liquidambar formosana</name>
    <name type="common">Formosan gum</name>
    <dbReference type="NCBI Taxonomy" id="63359"/>
    <lineage>
        <taxon>Eukaryota</taxon>
        <taxon>Viridiplantae</taxon>
        <taxon>Streptophyta</taxon>
        <taxon>Embryophyta</taxon>
        <taxon>Tracheophyta</taxon>
        <taxon>Spermatophyta</taxon>
        <taxon>Magnoliopsida</taxon>
        <taxon>eudicotyledons</taxon>
        <taxon>Gunneridae</taxon>
        <taxon>Pentapetalae</taxon>
        <taxon>Saxifragales</taxon>
        <taxon>Altingiaceae</taxon>
        <taxon>Liquidambar</taxon>
    </lineage>
</organism>
<comment type="caution">
    <text evidence="5">The sequence shown here is derived from an EMBL/GenBank/DDBJ whole genome shotgun (WGS) entry which is preliminary data.</text>
</comment>
<keyword evidence="2" id="KW-0433">Leucine-rich repeat</keyword>
<gene>
    <name evidence="5" type="ORF">L1049_009891</name>
</gene>
<sequence length="234" mass="25304">MAFSVEQHLPSPSLFALICSLYFFIFSLLLHKSNAQDATLDPSEAGALSSLFQQWNATAVPLWNISGEPCSGSAINGTGFEDPSNNPAIKCDCSYDNATTCHITQLRVAALDKRGIIPEELTALTYLMVLKIDKNYFTGPLPAFIGKLSALIILSISHNGFSGTLPKELGSLKELLMLSIGSNYFSGTLPPELGNLVKLEQLFLGNNSLSGILPSRKSEQLQNISFNYDISPKG</sequence>
<protein>
    <submittedName>
        <fullName evidence="5">Uncharacterized protein</fullName>
    </submittedName>
</protein>
<dbReference type="AlphaFoldDB" id="A0AAP0R3U5"/>
<comment type="subcellular location">
    <subcellularLocation>
        <location evidence="1">Membrane</location>
        <topology evidence="1">Single-pass type I membrane protein</topology>
    </subcellularLocation>
</comment>
<reference evidence="5 6" key="1">
    <citation type="journal article" date="2024" name="Plant J.">
        <title>Genome sequences and population genomics reveal climatic adaptation and genomic divergence between two closely related sweetgum species.</title>
        <authorList>
            <person name="Xu W.Q."/>
            <person name="Ren C.Q."/>
            <person name="Zhang X.Y."/>
            <person name="Comes H.P."/>
            <person name="Liu X.H."/>
            <person name="Li Y.G."/>
            <person name="Kettle C.J."/>
            <person name="Jalonen R."/>
            <person name="Gaisberger H."/>
            <person name="Ma Y.Z."/>
            <person name="Qiu Y.X."/>
        </authorList>
    </citation>
    <scope>NUCLEOTIDE SEQUENCE [LARGE SCALE GENOMIC DNA]</scope>
    <source>
        <strain evidence="5">Hangzhou</strain>
    </source>
</reference>
<feature type="transmembrane region" description="Helical" evidence="4">
    <location>
        <begin position="12"/>
        <end position="30"/>
    </location>
</feature>
<accession>A0AAP0R3U5</accession>
<keyword evidence="4" id="KW-1133">Transmembrane helix</keyword>
<dbReference type="SUPFAM" id="SSF52058">
    <property type="entry name" value="L domain-like"/>
    <property type="match status" value="1"/>
</dbReference>
<dbReference type="Pfam" id="PF00560">
    <property type="entry name" value="LRR_1"/>
    <property type="match status" value="3"/>
</dbReference>
<evidence type="ECO:0000313" key="5">
    <source>
        <dbReference type="EMBL" id="KAK9267465.1"/>
    </source>
</evidence>
<dbReference type="EMBL" id="JBBPBK010000016">
    <property type="protein sequence ID" value="KAK9267465.1"/>
    <property type="molecule type" value="Genomic_DNA"/>
</dbReference>
<keyword evidence="3" id="KW-0677">Repeat</keyword>
<keyword evidence="4" id="KW-0812">Transmembrane</keyword>
<proteinExistence type="predicted"/>
<dbReference type="PANTHER" id="PTHR48006">
    <property type="entry name" value="LEUCINE-RICH REPEAT-CONTAINING PROTEIN DDB_G0281931-RELATED"/>
    <property type="match status" value="1"/>
</dbReference>
<dbReference type="Proteomes" id="UP001415857">
    <property type="component" value="Unassembled WGS sequence"/>
</dbReference>
<evidence type="ECO:0000256" key="4">
    <source>
        <dbReference type="SAM" id="Phobius"/>
    </source>
</evidence>
<evidence type="ECO:0000256" key="2">
    <source>
        <dbReference type="ARBA" id="ARBA00022614"/>
    </source>
</evidence>
<dbReference type="PANTHER" id="PTHR48006:SF34">
    <property type="entry name" value="OS08G0203700 PROTEIN"/>
    <property type="match status" value="1"/>
</dbReference>
<dbReference type="InterPro" id="IPR051824">
    <property type="entry name" value="LRR_Rcpt-Like_S/T_Kinase"/>
</dbReference>
<keyword evidence="6" id="KW-1185">Reference proteome</keyword>
<dbReference type="GO" id="GO:0005886">
    <property type="term" value="C:plasma membrane"/>
    <property type="evidence" value="ECO:0007669"/>
    <property type="project" value="TreeGrafter"/>
</dbReference>
<dbReference type="Gene3D" id="3.80.10.10">
    <property type="entry name" value="Ribonuclease Inhibitor"/>
    <property type="match status" value="1"/>
</dbReference>
<dbReference type="FunFam" id="3.80.10.10:FF:000383">
    <property type="entry name" value="Leucine-rich repeat receptor protein kinase EMS1"/>
    <property type="match status" value="1"/>
</dbReference>
<name>A0AAP0R3U5_LIQFO</name>
<dbReference type="InterPro" id="IPR001611">
    <property type="entry name" value="Leu-rich_rpt"/>
</dbReference>
<evidence type="ECO:0000256" key="3">
    <source>
        <dbReference type="ARBA" id="ARBA00022737"/>
    </source>
</evidence>
<evidence type="ECO:0000256" key="1">
    <source>
        <dbReference type="ARBA" id="ARBA00004479"/>
    </source>
</evidence>
<evidence type="ECO:0000313" key="6">
    <source>
        <dbReference type="Proteomes" id="UP001415857"/>
    </source>
</evidence>